<keyword evidence="4" id="KW-0472">Membrane</keyword>
<dbReference type="EMBL" id="RKHR01000004">
    <property type="protein sequence ID" value="ROS01111.1"/>
    <property type="molecule type" value="Genomic_DNA"/>
</dbReference>
<dbReference type="Gene3D" id="2.120.10.30">
    <property type="entry name" value="TolB, C-terminal domain"/>
    <property type="match status" value="1"/>
</dbReference>
<reference evidence="5 6" key="1">
    <citation type="submission" date="2018-11" db="EMBL/GenBank/DDBJ databases">
        <title>Genomic Encyclopedia of Type Strains, Phase IV (KMG-IV): sequencing the most valuable type-strain genomes for metagenomic binning, comparative biology and taxonomic classification.</title>
        <authorList>
            <person name="Goeker M."/>
        </authorList>
    </citation>
    <scope>NUCLEOTIDE SEQUENCE [LARGE SCALE GENOMIC DNA]</scope>
    <source>
        <strain evidence="5 6">DSM 100316</strain>
    </source>
</reference>
<comment type="caution">
    <text evidence="5">The sequence shown here is derived from an EMBL/GenBank/DDBJ whole genome shotgun (WGS) entry which is preliminary data.</text>
</comment>
<keyword evidence="6" id="KW-1185">Reference proteome</keyword>
<dbReference type="Proteomes" id="UP000275394">
    <property type="component" value="Unassembled WGS sequence"/>
</dbReference>
<dbReference type="AlphaFoldDB" id="A0A3N2DMS9"/>
<comment type="subcellular location">
    <subcellularLocation>
        <location evidence="1">Cell membrane</location>
    </subcellularLocation>
</comment>
<evidence type="ECO:0000256" key="2">
    <source>
        <dbReference type="ARBA" id="ARBA00009852"/>
    </source>
</evidence>
<name>A0A3N2DMS9_9GAMM</name>
<evidence type="ECO:0000256" key="1">
    <source>
        <dbReference type="ARBA" id="ARBA00004236"/>
    </source>
</evidence>
<evidence type="ECO:0000256" key="3">
    <source>
        <dbReference type="ARBA" id="ARBA00022475"/>
    </source>
</evidence>
<protein>
    <submittedName>
        <fullName evidence="5">Uncharacterized protein YjiK</fullName>
    </submittedName>
</protein>
<keyword evidence="3" id="KW-1003">Cell membrane</keyword>
<dbReference type="InterPro" id="IPR011042">
    <property type="entry name" value="6-blade_b-propeller_TolB-like"/>
</dbReference>
<dbReference type="SUPFAM" id="SSF50956">
    <property type="entry name" value="Thermostable phytase (3-phytase)"/>
    <property type="match status" value="1"/>
</dbReference>
<evidence type="ECO:0000256" key="4">
    <source>
        <dbReference type="ARBA" id="ARBA00023136"/>
    </source>
</evidence>
<comment type="similarity">
    <text evidence="2">Belongs to the YjiK family.</text>
</comment>
<dbReference type="GO" id="GO:0005886">
    <property type="term" value="C:plasma membrane"/>
    <property type="evidence" value="ECO:0007669"/>
    <property type="project" value="UniProtKB-SubCell"/>
</dbReference>
<organism evidence="5 6">
    <name type="scientific">Sinobacterium caligoides</name>
    <dbReference type="NCBI Taxonomy" id="933926"/>
    <lineage>
        <taxon>Bacteria</taxon>
        <taxon>Pseudomonadati</taxon>
        <taxon>Pseudomonadota</taxon>
        <taxon>Gammaproteobacteria</taxon>
        <taxon>Cellvibrionales</taxon>
        <taxon>Spongiibacteraceae</taxon>
        <taxon>Sinobacterium</taxon>
    </lineage>
</organism>
<sequence>MMATVLYAYNVDDRLLSITQELMADDSEISLERYGSMVDGHAIAGIEDNLSGVTYDSDSGHLWVVINAPTKILELDEEFKVVRSIELEGFCDTEAIAYAGHGRFVVAEERQQAINLIEVHDDTEVVNKEQVKSFTLNTGGCNNKGWEGLAVVRDTGTIYVARENNPMKILKIDGFLTDENIVVDDLRDLEMVDHMDMDDFSGMHYNPVSKTLMVLSDDSKLLAEIDKTGHLLSYKQLDPNLDLTDDVMLQPEGVASDDKGYLYVVSEPNMVYRYLDQAHREKS</sequence>
<evidence type="ECO:0000313" key="5">
    <source>
        <dbReference type="EMBL" id="ROS01111.1"/>
    </source>
</evidence>
<proteinExistence type="inferred from homology"/>
<dbReference type="InterPro" id="IPR009722">
    <property type="entry name" value="YjiK/CarP"/>
</dbReference>
<dbReference type="CDD" id="cd09971">
    <property type="entry name" value="SdiA-regulated"/>
    <property type="match status" value="1"/>
</dbReference>
<gene>
    <name evidence="5" type="ORF">EDC56_1539</name>
</gene>
<evidence type="ECO:0000313" key="6">
    <source>
        <dbReference type="Proteomes" id="UP000275394"/>
    </source>
</evidence>
<dbReference type="Pfam" id="PF06977">
    <property type="entry name" value="SdiA-regulated"/>
    <property type="match status" value="1"/>
</dbReference>
<accession>A0A3N2DMS9</accession>